<name>A0AA37SZ80_9ALTE</name>
<evidence type="ECO:0000313" key="2">
    <source>
        <dbReference type="EMBL" id="GLR71294.1"/>
    </source>
</evidence>
<dbReference type="EMBL" id="BSOT01000006">
    <property type="protein sequence ID" value="GLR71294.1"/>
    <property type="molecule type" value="Genomic_DNA"/>
</dbReference>
<keyword evidence="1" id="KW-0732">Signal</keyword>
<protein>
    <submittedName>
        <fullName evidence="2">Uncharacterized protein</fullName>
    </submittedName>
</protein>
<organism evidence="2 3">
    <name type="scientific">Agaribacter marinus</name>
    <dbReference type="NCBI Taxonomy" id="1431249"/>
    <lineage>
        <taxon>Bacteria</taxon>
        <taxon>Pseudomonadati</taxon>
        <taxon>Pseudomonadota</taxon>
        <taxon>Gammaproteobacteria</taxon>
        <taxon>Alteromonadales</taxon>
        <taxon>Alteromonadaceae</taxon>
        <taxon>Agaribacter</taxon>
    </lineage>
</organism>
<reference evidence="2" key="1">
    <citation type="journal article" date="2014" name="Int. J. Syst. Evol. Microbiol.">
        <title>Complete genome sequence of Corynebacterium casei LMG S-19264T (=DSM 44701T), isolated from a smear-ripened cheese.</title>
        <authorList>
            <consortium name="US DOE Joint Genome Institute (JGI-PGF)"/>
            <person name="Walter F."/>
            <person name="Albersmeier A."/>
            <person name="Kalinowski J."/>
            <person name="Ruckert C."/>
        </authorList>
    </citation>
    <scope>NUCLEOTIDE SEQUENCE</scope>
    <source>
        <strain evidence="2">NBRC 110023</strain>
    </source>
</reference>
<proteinExistence type="predicted"/>
<feature type="signal peptide" evidence="1">
    <location>
        <begin position="1"/>
        <end position="19"/>
    </location>
</feature>
<evidence type="ECO:0000313" key="3">
    <source>
        <dbReference type="Proteomes" id="UP001156601"/>
    </source>
</evidence>
<gene>
    <name evidence="2" type="ORF">GCM10007852_22020</name>
</gene>
<comment type="caution">
    <text evidence="2">The sequence shown here is derived from an EMBL/GenBank/DDBJ whole genome shotgun (WGS) entry which is preliminary data.</text>
</comment>
<sequence>MKGNILGVALLLSSAGAMAGWLEPSESSISEFYPAASFCGMQKSNNTEITDSRIVGGGFEVRKGSKMSCNLPVKPGKYVERIVINYTKYNNDPRQCRVGFVRSTSGGVASNYMALSTYKGQKVWYYENLGSINLSDALKGQNLWIGCDHYVFDQPNAFMRYGTIRVDYTAG</sequence>
<feature type="chain" id="PRO_5041376864" evidence="1">
    <location>
        <begin position="20"/>
        <end position="171"/>
    </location>
</feature>
<dbReference type="RefSeq" id="WP_284217655.1">
    <property type="nucleotide sequence ID" value="NZ_BSOT01000006.1"/>
</dbReference>
<accession>A0AA37SZ80</accession>
<dbReference type="Proteomes" id="UP001156601">
    <property type="component" value="Unassembled WGS sequence"/>
</dbReference>
<keyword evidence="3" id="KW-1185">Reference proteome</keyword>
<evidence type="ECO:0000256" key="1">
    <source>
        <dbReference type="SAM" id="SignalP"/>
    </source>
</evidence>
<reference evidence="2" key="2">
    <citation type="submission" date="2023-01" db="EMBL/GenBank/DDBJ databases">
        <title>Draft genome sequence of Agaribacter marinus strain NBRC 110023.</title>
        <authorList>
            <person name="Sun Q."/>
            <person name="Mori K."/>
        </authorList>
    </citation>
    <scope>NUCLEOTIDE SEQUENCE</scope>
    <source>
        <strain evidence="2">NBRC 110023</strain>
    </source>
</reference>
<dbReference type="AlphaFoldDB" id="A0AA37SZ80"/>